<organism evidence="2 3">
    <name type="scientific">Streptomyces swartbergensis</name>
    <dbReference type="NCBI Taxonomy" id="487165"/>
    <lineage>
        <taxon>Bacteria</taxon>
        <taxon>Bacillati</taxon>
        <taxon>Actinomycetota</taxon>
        <taxon>Actinomycetes</taxon>
        <taxon>Kitasatosporales</taxon>
        <taxon>Streptomycetaceae</taxon>
        <taxon>Streptomyces</taxon>
    </lineage>
</organism>
<sequence>MKVSSQGDLLDELPGGTAGPQGAGTCPDHSGSYRHQRRGEWPACTSVLADALDSIRQITRFGEYDSRPEAGHIPFRVTFTVSNGTDKPYDLDDLSATAEGGTTGGQPESLYVTVGSCDRGRPEH</sequence>
<feature type="region of interest" description="Disordered" evidence="1">
    <location>
        <begin position="94"/>
        <end position="124"/>
    </location>
</feature>
<keyword evidence="3" id="KW-1185">Reference proteome</keyword>
<name>A0A243S9B9_9ACTN</name>
<accession>A0A243S9B9</accession>
<evidence type="ECO:0000313" key="3">
    <source>
        <dbReference type="Proteomes" id="UP000195105"/>
    </source>
</evidence>
<dbReference type="EMBL" id="NGFN01000017">
    <property type="protein sequence ID" value="OUD04249.1"/>
    <property type="molecule type" value="Genomic_DNA"/>
</dbReference>
<gene>
    <name evidence="2" type="ORF">CA983_05005</name>
</gene>
<reference evidence="2 3" key="1">
    <citation type="submission" date="2017-05" db="EMBL/GenBank/DDBJ databases">
        <title>Biotechnological potential of actinobacteria isolated from South African environments.</title>
        <authorList>
            <person name="Le Roes-Hill M."/>
            <person name="Prins A."/>
            <person name="Durrell K.A."/>
        </authorList>
    </citation>
    <scope>NUCLEOTIDE SEQUENCE [LARGE SCALE GENOMIC DNA]</scope>
    <source>
        <strain evidence="2 3">HMC13</strain>
    </source>
</reference>
<protein>
    <submittedName>
        <fullName evidence="2">Uncharacterized protein</fullName>
    </submittedName>
</protein>
<evidence type="ECO:0000256" key="1">
    <source>
        <dbReference type="SAM" id="MobiDB-lite"/>
    </source>
</evidence>
<feature type="region of interest" description="Disordered" evidence="1">
    <location>
        <begin position="1"/>
        <end position="38"/>
    </location>
</feature>
<dbReference type="AlphaFoldDB" id="A0A243S9B9"/>
<evidence type="ECO:0000313" key="2">
    <source>
        <dbReference type="EMBL" id="OUD04249.1"/>
    </source>
</evidence>
<comment type="caution">
    <text evidence="2">The sequence shown here is derived from an EMBL/GenBank/DDBJ whole genome shotgun (WGS) entry which is preliminary data.</text>
</comment>
<proteinExistence type="predicted"/>
<dbReference type="Proteomes" id="UP000195105">
    <property type="component" value="Unassembled WGS sequence"/>
</dbReference>
<dbReference type="RefSeq" id="WP_086599667.1">
    <property type="nucleotide sequence ID" value="NZ_NGFN01000017.1"/>
</dbReference>